<feature type="transmembrane region" description="Helical" evidence="7">
    <location>
        <begin position="360"/>
        <end position="379"/>
    </location>
</feature>
<keyword evidence="4" id="KW-0378">Hydrolase</keyword>
<dbReference type="GO" id="GO:0004252">
    <property type="term" value="F:serine-type endopeptidase activity"/>
    <property type="evidence" value="ECO:0007669"/>
    <property type="project" value="InterPro"/>
</dbReference>
<comment type="similarity">
    <text evidence="2">Belongs to the peptidase S54 family.</text>
</comment>
<dbReference type="Proteomes" id="UP000317010">
    <property type="component" value="Unassembled WGS sequence"/>
</dbReference>
<dbReference type="EMBL" id="VLLI01000006">
    <property type="protein sequence ID" value="TWI99889.1"/>
    <property type="molecule type" value="Genomic_DNA"/>
</dbReference>
<dbReference type="PANTHER" id="PTHR43731:SF14">
    <property type="entry name" value="PRESENILIN-ASSOCIATED RHOMBOID-LIKE PROTEIN, MITOCHONDRIAL"/>
    <property type="match status" value="1"/>
</dbReference>
<dbReference type="AlphaFoldDB" id="A0A562U261"/>
<dbReference type="GO" id="GO:0016020">
    <property type="term" value="C:membrane"/>
    <property type="evidence" value="ECO:0007669"/>
    <property type="project" value="UniProtKB-SubCell"/>
</dbReference>
<evidence type="ECO:0000313" key="10">
    <source>
        <dbReference type="Proteomes" id="UP000317010"/>
    </source>
</evidence>
<evidence type="ECO:0000256" key="3">
    <source>
        <dbReference type="ARBA" id="ARBA00022692"/>
    </source>
</evidence>
<reference evidence="9 10" key="1">
    <citation type="submission" date="2019-07" db="EMBL/GenBank/DDBJ databases">
        <title>Genomic Encyclopedia of Archaeal and Bacterial Type Strains, Phase II (KMG-II): from individual species to whole genera.</title>
        <authorList>
            <person name="Goeker M."/>
        </authorList>
    </citation>
    <scope>NUCLEOTIDE SEQUENCE [LARGE SCALE GENOMIC DNA]</scope>
    <source>
        <strain evidence="9 10">ATCC BAA-1854</strain>
    </source>
</reference>
<dbReference type="GO" id="GO:0006508">
    <property type="term" value="P:proteolysis"/>
    <property type="evidence" value="ECO:0007669"/>
    <property type="project" value="UniProtKB-KW"/>
</dbReference>
<evidence type="ECO:0000256" key="2">
    <source>
        <dbReference type="ARBA" id="ARBA00009045"/>
    </source>
</evidence>
<dbReference type="PANTHER" id="PTHR43731">
    <property type="entry name" value="RHOMBOID PROTEASE"/>
    <property type="match status" value="1"/>
</dbReference>
<name>A0A562U261_9SPHI</name>
<evidence type="ECO:0000256" key="4">
    <source>
        <dbReference type="ARBA" id="ARBA00022801"/>
    </source>
</evidence>
<feature type="transmembrane region" description="Helical" evidence="7">
    <location>
        <begin position="328"/>
        <end position="348"/>
    </location>
</feature>
<evidence type="ECO:0000259" key="8">
    <source>
        <dbReference type="Pfam" id="PF01694"/>
    </source>
</evidence>
<keyword evidence="9" id="KW-0645">Protease</keyword>
<dbReference type="InterPro" id="IPR050925">
    <property type="entry name" value="Rhomboid_protease_S54"/>
</dbReference>
<feature type="transmembrane region" description="Helical" evidence="7">
    <location>
        <begin position="154"/>
        <end position="178"/>
    </location>
</feature>
<dbReference type="Gene3D" id="1.20.1540.10">
    <property type="entry name" value="Rhomboid-like"/>
    <property type="match status" value="1"/>
</dbReference>
<dbReference type="SUPFAM" id="SSF144091">
    <property type="entry name" value="Rhomboid-like"/>
    <property type="match status" value="1"/>
</dbReference>
<dbReference type="Pfam" id="PF01694">
    <property type="entry name" value="Rhomboid"/>
    <property type="match status" value="1"/>
</dbReference>
<gene>
    <name evidence="9" type="ORF">JN11_02304</name>
</gene>
<feature type="transmembrane region" description="Helical" evidence="7">
    <location>
        <begin position="212"/>
        <end position="237"/>
    </location>
</feature>
<accession>A0A562U261</accession>
<dbReference type="InterPro" id="IPR022764">
    <property type="entry name" value="Peptidase_S54_rhomboid_dom"/>
</dbReference>
<dbReference type="OrthoDB" id="9778341at2"/>
<keyword evidence="10" id="KW-1185">Reference proteome</keyword>
<comment type="subcellular location">
    <subcellularLocation>
        <location evidence="1">Membrane</location>
        <topology evidence="1">Multi-pass membrane protein</topology>
    </subcellularLocation>
</comment>
<organism evidence="9 10">
    <name type="scientific">Mucilaginibacter frigoritolerans</name>
    <dbReference type="NCBI Taxonomy" id="652788"/>
    <lineage>
        <taxon>Bacteria</taxon>
        <taxon>Pseudomonadati</taxon>
        <taxon>Bacteroidota</taxon>
        <taxon>Sphingobacteriia</taxon>
        <taxon>Sphingobacteriales</taxon>
        <taxon>Sphingobacteriaceae</taxon>
        <taxon>Mucilaginibacter</taxon>
    </lineage>
</organism>
<evidence type="ECO:0000256" key="6">
    <source>
        <dbReference type="ARBA" id="ARBA00023136"/>
    </source>
</evidence>
<keyword evidence="5 7" id="KW-1133">Transmembrane helix</keyword>
<evidence type="ECO:0000256" key="5">
    <source>
        <dbReference type="ARBA" id="ARBA00022989"/>
    </source>
</evidence>
<feature type="domain" description="Peptidase S54 rhomboid" evidence="8">
    <location>
        <begin position="210"/>
        <end position="345"/>
    </location>
</feature>
<keyword evidence="6 7" id="KW-0472">Membrane</keyword>
<feature type="transmembrane region" description="Helical" evidence="7">
    <location>
        <begin position="249"/>
        <end position="268"/>
    </location>
</feature>
<dbReference type="RefSeq" id="WP_144912622.1">
    <property type="nucleotide sequence ID" value="NZ_VLLI01000006.1"/>
</dbReference>
<evidence type="ECO:0000256" key="1">
    <source>
        <dbReference type="ARBA" id="ARBA00004141"/>
    </source>
</evidence>
<feature type="transmembrane region" description="Helical" evidence="7">
    <location>
        <begin position="305"/>
        <end position="322"/>
    </location>
</feature>
<keyword evidence="3 7" id="KW-0812">Transmembrane</keyword>
<comment type="caution">
    <text evidence="9">The sequence shown here is derived from an EMBL/GenBank/DDBJ whole genome shotgun (WGS) entry which is preliminary data.</text>
</comment>
<protein>
    <submittedName>
        <fullName evidence="9">Rhomboid protease GluP</fullName>
    </submittedName>
</protein>
<sequence>MAGGISPNKIITIPLEDYNSDHYLTLLYQAMLNMGWDIGYFDHDGIIAYTKISWESYSEEISARLKDNIIVIKSECVGYQGLFTDYGKNNKNLELLLGEISYAEFHLQQNLEQTTQELINGIPEKQFLNLEDPPMAGKEQLRGFFSPIIPRKKYVITPLLVIVNTIVFILTSVAFVLLPKLLFKNNISDDTSEKIYMLLGFNSRTHVLNGEIWRLLTSVFLHFSWLHLVLNMIVLVYVGSLIEYKLGKWNFLLMFLFTGIISSMFSVMWHFTEISAGASGAIFGLFGILLALLSTNFYERSARKALLISTAITVGINIIPVGEGIDHAAHFGGLISGYILGWIAYWGVTQKNLFIKKWGIALSGLLLTAAFVAYGVLFMPQYQVKEYEALIQKYETMSNQLNVDFYGETSERQVKLDSMEQRGLPRVTEIKKIAAQLTHLKLPYKKKKDAEVQAKLINLYCQYYNLLYLEFKEQNHYKYRPKIDHITDQINEVRSDYSKNN</sequence>
<feature type="transmembrane region" description="Helical" evidence="7">
    <location>
        <begin position="274"/>
        <end position="293"/>
    </location>
</feature>
<dbReference type="InterPro" id="IPR035952">
    <property type="entry name" value="Rhomboid-like_sf"/>
</dbReference>
<evidence type="ECO:0000256" key="7">
    <source>
        <dbReference type="SAM" id="Phobius"/>
    </source>
</evidence>
<proteinExistence type="inferred from homology"/>
<evidence type="ECO:0000313" key="9">
    <source>
        <dbReference type="EMBL" id="TWI99889.1"/>
    </source>
</evidence>